<sequence>MNSRVTAENYLPPAEKHLREQSNGLALSYQKANVLTFYAIPSPAIS</sequence>
<organism evidence="1 2">
    <name type="scientific">Klebsiella pneumoniae subsp. pneumoniae</name>
    <dbReference type="NCBI Taxonomy" id="72407"/>
    <lineage>
        <taxon>Bacteria</taxon>
        <taxon>Pseudomonadati</taxon>
        <taxon>Pseudomonadota</taxon>
        <taxon>Gammaproteobacteria</taxon>
        <taxon>Enterobacterales</taxon>
        <taxon>Enterobacteriaceae</taxon>
        <taxon>Klebsiella/Raoultella group</taxon>
        <taxon>Klebsiella</taxon>
        <taxon>Klebsiella pneumoniae complex</taxon>
    </lineage>
</organism>
<proteinExistence type="predicted"/>
<accession>A0A377YU19</accession>
<evidence type="ECO:0000313" key="2">
    <source>
        <dbReference type="Proteomes" id="UP000254020"/>
    </source>
</evidence>
<gene>
    <name evidence="1" type="ORF">NCTC9504_00007</name>
</gene>
<reference evidence="1 2" key="1">
    <citation type="submission" date="2018-06" db="EMBL/GenBank/DDBJ databases">
        <authorList>
            <consortium name="Pathogen Informatics"/>
            <person name="Doyle S."/>
        </authorList>
    </citation>
    <scope>NUCLEOTIDE SEQUENCE [LARGE SCALE GENOMIC DNA]</scope>
    <source>
        <strain evidence="1 2">NCTC9504</strain>
    </source>
</reference>
<evidence type="ECO:0000313" key="1">
    <source>
        <dbReference type="EMBL" id="STU54485.1"/>
    </source>
</evidence>
<name>A0A377YU19_KLEPN</name>
<dbReference type="AlphaFoldDB" id="A0A377YU19"/>
<dbReference type="EMBL" id="UGMA01000001">
    <property type="protein sequence ID" value="STU54485.1"/>
    <property type="molecule type" value="Genomic_DNA"/>
</dbReference>
<dbReference type="Proteomes" id="UP000254020">
    <property type="component" value="Unassembled WGS sequence"/>
</dbReference>
<protein>
    <submittedName>
        <fullName evidence="1">Uncharacterized protein</fullName>
    </submittedName>
</protein>